<comment type="caution">
    <text evidence="1">The sequence shown here is derived from an EMBL/GenBank/DDBJ whole genome shotgun (WGS) entry which is preliminary data.</text>
</comment>
<dbReference type="AlphaFoldDB" id="A0A2H0V5Z6"/>
<dbReference type="EMBL" id="PFAP01000035">
    <property type="protein sequence ID" value="PIR93829.1"/>
    <property type="molecule type" value="Genomic_DNA"/>
</dbReference>
<accession>A0A2H0V5Z6</accession>
<name>A0A2H0V5Z6_9BACT</name>
<reference evidence="2" key="1">
    <citation type="submission" date="2017-09" db="EMBL/GenBank/DDBJ databases">
        <title>Depth-based differentiation of microbial function through sediment-hosted aquifers and enrichment of novel symbionts in the deep terrestrial subsurface.</title>
        <authorList>
            <person name="Probst A.J."/>
            <person name="Ladd B."/>
            <person name="Jarett J.K."/>
            <person name="Geller-Mcgrath D.E."/>
            <person name="Sieber C.M.K."/>
            <person name="Emerson J.B."/>
            <person name="Anantharaman K."/>
            <person name="Thomas B.C."/>
            <person name="Malmstrom R."/>
            <person name="Stieglmeier M."/>
            <person name="Klingl A."/>
            <person name="Woyke T."/>
            <person name="Ryan C.M."/>
            <person name="Banfield J.F."/>
        </authorList>
    </citation>
    <scope>NUCLEOTIDE SEQUENCE [LARGE SCALE GENOMIC DNA]</scope>
</reference>
<protein>
    <submittedName>
        <fullName evidence="1">Uncharacterized protein</fullName>
    </submittedName>
</protein>
<proteinExistence type="predicted"/>
<evidence type="ECO:0000313" key="2">
    <source>
        <dbReference type="Proteomes" id="UP000229901"/>
    </source>
</evidence>
<gene>
    <name evidence="1" type="ORF">COT97_04730</name>
</gene>
<organism evidence="1 2">
    <name type="scientific">Candidatus Falkowbacteria bacterium CG10_big_fil_rev_8_21_14_0_10_39_11</name>
    <dbReference type="NCBI Taxonomy" id="1974565"/>
    <lineage>
        <taxon>Bacteria</taxon>
        <taxon>Candidatus Falkowiibacteriota</taxon>
    </lineage>
</organism>
<dbReference type="Proteomes" id="UP000229901">
    <property type="component" value="Unassembled WGS sequence"/>
</dbReference>
<sequence>MKIKGSRENEGQTGMSKMSLLLLLLLFTKMIIKYSVRLNLIINDNISDSVLNDYLDQLESAMNELGKIFQKK</sequence>
<evidence type="ECO:0000313" key="1">
    <source>
        <dbReference type="EMBL" id="PIR93829.1"/>
    </source>
</evidence>